<evidence type="ECO:0000313" key="2">
    <source>
        <dbReference type="EMBL" id="GJD43214.1"/>
    </source>
</evidence>
<evidence type="ECO:0008006" key="4">
    <source>
        <dbReference type="Google" id="ProtNLM"/>
    </source>
</evidence>
<protein>
    <recommendedName>
        <fullName evidence="4">Transglycosylase SLT domain-containing protein</fullName>
    </recommendedName>
</protein>
<dbReference type="RefSeq" id="WP_238271206.1">
    <property type="nucleotide sequence ID" value="NZ_BPQG01000010.1"/>
</dbReference>
<accession>A0ABQ4QDC5</accession>
<name>A0ABQ4QDC5_9HYPH</name>
<evidence type="ECO:0000256" key="1">
    <source>
        <dbReference type="SAM" id="SignalP"/>
    </source>
</evidence>
<keyword evidence="1" id="KW-0732">Signal</keyword>
<organism evidence="2 3">
    <name type="scientific">Methylobacterium cerastii</name>
    <dbReference type="NCBI Taxonomy" id="932741"/>
    <lineage>
        <taxon>Bacteria</taxon>
        <taxon>Pseudomonadati</taxon>
        <taxon>Pseudomonadota</taxon>
        <taxon>Alphaproteobacteria</taxon>
        <taxon>Hyphomicrobiales</taxon>
        <taxon>Methylobacteriaceae</taxon>
        <taxon>Methylobacterium</taxon>
    </lineage>
</organism>
<feature type="chain" id="PRO_5046262643" description="Transglycosylase SLT domain-containing protein" evidence="1">
    <location>
        <begin position="17"/>
        <end position="369"/>
    </location>
</feature>
<keyword evidence="3" id="KW-1185">Reference proteome</keyword>
<gene>
    <name evidence="2" type="ORF">AFCDBAGC_1063</name>
</gene>
<sequence length="369" mass="38179">MLLAAILLLTTLPPLAEDSAVALRAQVVALRASGAEGAPYYQHVARAVSNWRAQAGAELRPVSLALVARVAPTEPAFVARCAKLNNYWCIKSARWTGEVGADAEGHTGFATAADGADAAAGLLRRYYRDYGRRTALAIVRRWAPASCGLPLLGPIARNAKPSPLAPRGIGGTLRARYLARHLPGGARRGGRTALRVQPWSPLARMSGHPARRPAIATRVASRPVTDIAAGLSDKPAAASAPVVRGADDPAALLDRKVPSPDRLVAESALLPMIVSGLSLGDLRAPAPLCGGDEVRIGNYAAAIAKSVRLRSTDDLALFSPDGSPLPNLAAVMRAMSAVELGALHAGPPLIEAAIARLGPVTAATADAAK</sequence>
<reference evidence="2 3" key="1">
    <citation type="journal article" date="2021" name="Front. Microbiol.">
        <title>Comprehensive Comparative Genomics and Phenotyping of Methylobacterium Species.</title>
        <authorList>
            <person name="Alessa O."/>
            <person name="Ogura Y."/>
            <person name="Fujitani Y."/>
            <person name="Takami H."/>
            <person name="Hayashi T."/>
            <person name="Sahin N."/>
            <person name="Tani A."/>
        </authorList>
    </citation>
    <scope>NUCLEOTIDE SEQUENCE [LARGE SCALE GENOMIC DNA]</scope>
    <source>
        <strain evidence="2 3">DSM 23679</strain>
    </source>
</reference>
<feature type="signal peptide" evidence="1">
    <location>
        <begin position="1"/>
        <end position="16"/>
    </location>
</feature>
<dbReference type="EMBL" id="BPQG01000010">
    <property type="protein sequence ID" value="GJD43214.1"/>
    <property type="molecule type" value="Genomic_DNA"/>
</dbReference>
<comment type="caution">
    <text evidence="2">The sequence shown here is derived from an EMBL/GenBank/DDBJ whole genome shotgun (WGS) entry which is preliminary data.</text>
</comment>
<proteinExistence type="predicted"/>
<evidence type="ECO:0000313" key="3">
    <source>
        <dbReference type="Proteomes" id="UP001055117"/>
    </source>
</evidence>
<dbReference type="Proteomes" id="UP001055117">
    <property type="component" value="Unassembled WGS sequence"/>
</dbReference>